<dbReference type="InterPro" id="IPR017871">
    <property type="entry name" value="ABC_transporter-like_CS"/>
</dbReference>
<keyword evidence="7" id="KW-1185">Reference proteome</keyword>
<dbReference type="PROSITE" id="PS00211">
    <property type="entry name" value="ABC_TRANSPORTER_1"/>
    <property type="match status" value="1"/>
</dbReference>
<dbReference type="Pfam" id="PF00005">
    <property type="entry name" value="ABC_tran"/>
    <property type="match status" value="1"/>
</dbReference>
<dbReference type="GO" id="GO:0005524">
    <property type="term" value="F:ATP binding"/>
    <property type="evidence" value="ECO:0007669"/>
    <property type="project" value="UniProtKB-KW"/>
</dbReference>
<keyword evidence="3" id="KW-0547">Nucleotide-binding</keyword>
<evidence type="ECO:0000256" key="3">
    <source>
        <dbReference type="ARBA" id="ARBA00022741"/>
    </source>
</evidence>
<dbReference type="GO" id="GO:0015697">
    <property type="term" value="P:quaternary ammonium group transport"/>
    <property type="evidence" value="ECO:0007669"/>
    <property type="project" value="UniProtKB-ARBA"/>
</dbReference>
<name>A0A0D5LNX9_MAREN</name>
<evidence type="ECO:0000313" key="7">
    <source>
        <dbReference type="Proteomes" id="UP000032611"/>
    </source>
</evidence>
<keyword evidence="4 6" id="KW-0067">ATP-binding</keyword>
<comment type="similarity">
    <text evidence="1">Belongs to the ABC transporter superfamily.</text>
</comment>
<dbReference type="InterPro" id="IPR027417">
    <property type="entry name" value="P-loop_NTPase"/>
</dbReference>
<protein>
    <submittedName>
        <fullName evidence="6">ABC transporter ATP-binding protein</fullName>
    </submittedName>
</protein>
<dbReference type="CDD" id="cd03293">
    <property type="entry name" value="ABC_NrtD_SsuB_transporters"/>
    <property type="match status" value="1"/>
</dbReference>
<dbReference type="STRING" id="1486262.TM49_06785"/>
<organism evidence="6 7">
    <name type="scientific">Martelella endophytica</name>
    <dbReference type="NCBI Taxonomy" id="1486262"/>
    <lineage>
        <taxon>Bacteria</taxon>
        <taxon>Pseudomonadati</taxon>
        <taxon>Pseudomonadota</taxon>
        <taxon>Alphaproteobacteria</taxon>
        <taxon>Hyphomicrobiales</taxon>
        <taxon>Aurantimonadaceae</taxon>
        <taxon>Martelella</taxon>
    </lineage>
</organism>
<dbReference type="InterPro" id="IPR003439">
    <property type="entry name" value="ABC_transporter-like_ATP-bd"/>
</dbReference>
<evidence type="ECO:0000256" key="1">
    <source>
        <dbReference type="ARBA" id="ARBA00005417"/>
    </source>
</evidence>
<dbReference type="KEGG" id="mey:TM49_06785"/>
<dbReference type="AlphaFoldDB" id="A0A0D5LNX9"/>
<dbReference type="EMBL" id="CP010803">
    <property type="protein sequence ID" value="AJY45467.1"/>
    <property type="molecule type" value="Genomic_DNA"/>
</dbReference>
<dbReference type="RefSeq" id="WP_045680119.1">
    <property type="nucleotide sequence ID" value="NZ_CP010803.1"/>
</dbReference>
<dbReference type="GO" id="GO:0016887">
    <property type="term" value="F:ATP hydrolysis activity"/>
    <property type="evidence" value="ECO:0007669"/>
    <property type="project" value="InterPro"/>
</dbReference>
<sequence length="261" mass="28662">MANIEIRDVAKTYPGTPPVRALDNVDLSIAEGEFVALLGPSGCGKSTLLNILAGFESNTEGTVSFDGGPIAKPGPERAVVFQEAALFPWLTVFDNVAFGRRIAGSVRSNFEPEVNAMLEMVGLTDFRNAYPSQLSGGMRQRVGIARALIMQPRALLMDEPFGALDAQTRLTMQELLLSIWQKHKITVVFVTHDIDEAILLADRICVMSARPAHIAREIAITLPRPRSIDDLTSPEFVAYKAEIMHEMRHAHQQARRKADAA</sequence>
<dbReference type="OrthoDB" id="9807242at2"/>
<dbReference type="InterPro" id="IPR003593">
    <property type="entry name" value="AAA+_ATPase"/>
</dbReference>
<gene>
    <name evidence="6" type="ORF">TM49_06785</name>
</gene>
<dbReference type="PATRIC" id="fig|1486262.3.peg.1397"/>
<feature type="domain" description="ABC transporter" evidence="5">
    <location>
        <begin position="4"/>
        <end position="234"/>
    </location>
</feature>
<proteinExistence type="inferred from homology"/>
<dbReference type="FunFam" id="3.40.50.300:FF:000425">
    <property type="entry name" value="Probable ABC transporter, ATP-binding subunit"/>
    <property type="match status" value="1"/>
</dbReference>
<dbReference type="PANTHER" id="PTHR42788:SF13">
    <property type="entry name" value="ALIPHATIC SULFONATES IMPORT ATP-BINDING PROTEIN SSUB"/>
    <property type="match status" value="1"/>
</dbReference>
<evidence type="ECO:0000256" key="2">
    <source>
        <dbReference type="ARBA" id="ARBA00022448"/>
    </source>
</evidence>
<accession>A0A0D5LNX9</accession>
<evidence type="ECO:0000259" key="5">
    <source>
        <dbReference type="PROSITE" id="PS50893"/>
    </source>
</evidence>
<dbReference type="InterPro" id="IPR050166">
    <property type="entry name" value="ABC_transporter_ATP-bind"/>
</dbReference>
<dbReference type="Gene3D" id="3.40.50.300">
    <property type="entry name" value="P-loop containing nucleotide triphosphate hydrolases"/>
    <property type="match status" value="1"/>
</dbReference>
<dbReference type="PROSITE" id="PS50893">
    <property type="entry name" value="ABC_TRANSPORTER_2"/>
    <property type="match status" value="1"/>
</dbReference>
<dbReference type="PANTHER" id="PTHR42788">
    <property type="entry name" value="TAURINE IMPORT ATP-BINDING PROTEIN-RELATED"/>
    <property type="match status" value="1"/>
</dbReference>
<evidence type="ECO:0000313" key="6">
    <source>
        <dbReference type="EMBL" id="AJY45467.1"/>
    </source>
</evidence>
<dbReference type="SUPFAM" id="SSF52540">
    <property type="entry name" value="P-loop containing nucleoside triphosphate hydrolases"/>
    <property type="match status" value="1"/>
</dbReference>
<reference evidence="6 7" key="1">
    <citation type="journal article" date="2015" name="Genome Announc.">
        <title>Complete genome sequence of Martelella endophytica YC6887, which has antifungal activity associated with a halophyte.</title>
        <authorList>
            <person name="Khan A."/>
            <person name="Khan H."/>
            <person name="Chung E.J."/>
            <person name="Hossain M.T."/>
            <person name="Chung Y.R."/>
        </authorList>
    </citation>
    <scope>NUCLEOTIDE SEQUENCE [LARGE SCALE GENOMIC DNA]</scope>
    <source>
        <strain evidence="6">YC6887</strain>
    </source>
</reference>
<dbReference type="HOGENOM" id="CLU_000604_1_22_5"/>
<dbReference type="Proteomes" id="UP000032611">
    <property type="component" value="Chromosome"/>
</dbReference>
<dbReference type="SMART" id="SM00382">
    <property type="entry name" value="AAA"/>
    <property type="match status" value="1"/>
</dbReference>
<evidence type="ECO:0000256" key="4">
    <source>
        <dbReference type="ARBA" id="ARBA00022840"/>
    </source>
</evidence>
<keyword evidence="2" id="KW-0813">Transport</keyword>